<dbReference type="InterPro" id="IPR001138">
    <property type="entry name" value="Zn2Cys6_DnaBD"/>
</dbReference>
<evidence type="ECO:0000256" key="1">
    <source>
        <dbReference type="ARBA" id="ARBA00023242"/>
    </source>
</evidence>
<comment type="caution">
    <text evidence="3">The sequence shown here is derived from an EMBL/GenBank/DDBJ whole genome shotgun (WGS) entry which is preliminary data.</text>
</comment>
<dbReference type="CDD" id="cd00067">
    <property type="entry name" value="GAL4"/>
    <property type="match status" value="1"/>
</dbReference>
<name>A0ABY6UWS2_BIOOC</name>
<reference evidence="3 4" key="1">
    <citation type="submission" date="2019-06" db="EMBL/GenBank/DDBJ databases">
        <authorList>
            <person name="Broberg M."/>
        </authorList>
    </citation>
    <scope>NUCLEOTIDE SEQUENCE [LARGE SCALE GENOMIC DNA]</scope>
</reference>
<gene>
    <name evidence="3" type="ORF">CLO192961_LOCUS380583</name>
</gene>
<dbReference type="PANTHER" id="PTHR47784">
    <property type="entry name" value="STEROL UPTAKE CONTROL PROTEIN 2"/>
    <property type="match status" value="1"/>
</dbReference>
<evidence type="ECO:0000313" key="4">
    <source>
        <dbReference type="Proteomes" id="UP000766486"/>
    </source>
</evidence>
<keyword evidence="4" id="KW-1185">Reference proteome</keyword>
<dbReference type="SUPFAM" id="SSF57701">
    <property type="entry name" value="Zn2/Cys6 DNA-binding domain"/>
    <property type="match status" value="1"/>
</dbReference>
<dbReference type="SMART" id="SM00066">
    <property type="entry name" value="GAL4"/>
    <property type="match status" value="1"/>
</dbReference>
<dbReference type="PANTHER" id="PTHR47784:SF4">
    <property type="entry name" value="ZN(II)2CYS6 TRANSCRIPTION FACTOR (EUROFUNG)"/>
    <property type="match status" value="1"/>
</dbReference>
<sequence>MRRGHTKSRFGCKQCKKRKVKCDEAKPSCLKCVSRRQQCTYVQTTLPSPISPASTATPSLSSSTTAAFPAQPQRQPVKDWVAPLSSTSTHDAASSLHGPSFSEAKYTLLHLEILDHLRSQRLGFNELQNPAFDKFLELAFAEAYQTPYLMDEMLAFAAAYKSTLVTGDLQHLYRTESIRLQTRAVSQVDFDRPPDSGSLAPFLFSTFLGQHVLFDVFSSTLDFAKSLDKLIQCFNLHHGIRSTASKSWEIVRHLMYSDPSADYTVSRTLVPLTTEGSHCDGLIDHLEHSGLDQQTLSTYSQTVKVLQYLFDSVHSSDTRRMTALQEWPIRISTEYIQLLQQRRPEALVVLAYYGVLLHYAREYWAVGDSGRLLVSSISNHLGDYWADWLVWPQQEVERI</sequence>
<dbReference type="Gene3D" id="4.10.240.10">
    <property type="entry name" value="Zn(2)-C6 fungal-type DNA-binding domain"/>
    <property type="match status" value="1"/>
</dbReference>
<evidence type="ECO:0000259" key="2">
    <source>
        <dbReference type="PROSITE" id="PS50048"/>
    </source>
</evidence>
<evidence type="ECO:0000313" key="3">
    <source>
        <dbReference type="EMBL" id="VUC34401.1"/>
    </source>
</evidence>
<feature type="domain" description="Zn(2)-C6 fungal-type" evidence="2">
    <location>
        <begin position="11"/>
        <end position="41"/>
    </location>
</feature>
<proteinExistence type="predicted"/>
<dbReference type="EMBL" id="CABFNS010000882">
    <property type="protein sequence ID" value="VUC34401.1"/>
    <property type="molecule type" value="Genomic_DNA"/>
</dbReference>
<dbReference type="InterPro" id="IPR036864">
    <property type="entry name" value="Zn2-C6_fun-type_DNA-bd_sf"/>
</dbReference>
<dbReference type="Pfam" id="PF00172">
    <property type="entry name" value="Zn_clus"/>
    <property type="match status" value="1"/>
</dbReference>
<protein>
    <recommendedName>
        <fullName evidence="2">Zn(2)-C6 fungal-type domain-containing protein</fullName>
    </recommendedName>
</protein>
<keyword evidence="1" id="KW-0539">Nucleus</keyword>
<dbReference type="InterPro" id="IPR053157">
    <property type="entry name" value="Sterol_Uptake_Regulator"/>
</dbReference>
<accession>A0ABY6UWS2</accession>
<dbReference type="PROSITE" id="PS50048">
    <property type="entry name" value="ZN2_CY6_FUNGAL_2"/>
    <property type="match status" value="1"/>
</dbReference>
<organism evidence="3 4">
    <name type="scientific">Bionectria ochroleuca</name>
    <name type="common">Gliocladium roseum</name>
    <dbReference type="NCBI Taxonomy" id="29856"/>
    <lineage>
        <taxon>Eukaryota</taxon>
        <taxon>Fungi</taxon>
        <taxon>Dikarya</taxon>
        <taxon>Ascomycota</taxon>
        <taxon>Pezizomycotina</taxon>
        <taxon>Sordariomycetes</taxon>
        <taxon>Hypocreomycetidae</taxon>
        <taxon>Hypocreales</taxon>
        <taxon>Bionectriaceae</taxon>
        <taxon>Clonostachys</taxon>
    </lineage>
</organism>
<dbReference type="PROSITE" id="PS00463">
    <property type="entry name" value="ZN2_CY6_FUNGAL_1"/>
    <property type="match status" value="1"/>
</dbReference>
<dbReference type="Proteomes" id="UP000766486">
    <property type="component" value="Unassembled WGS sequence"/>
</dbReference>